<keyword evidence="8" id="KW-1185">Reference proteome</keyword>
<evidence type="ECO:0000313" key="8">
    <source>
        <dbReference type="Proteomes" id="UP001359559"/>
    </source>
</evidence>
<evidence type="ECO:0000256" key="4">
    <source>
        <dbReference type="ARBA" id="ARBA00011959"/>
    </source>
</evidence>
<dbReference type="InterPro" id="IPR037171">
    <property type="entry name" value="NagB/RpiA_transferase-like"/>
</dbReference>
<dbReference type="EC" id="5.3.1.6" evidence="4"/>
<evidence type="ECO:0000256" key="3">
    <source>
        <dbReference type="ARBA" id="ARBA00008088"/>
    </source>
</evidence>
<comment type="catalytic activity">
    <reaction evidence="1">
        <text>aldehydo-D-ribose 5-phosphate = D-ribulose 5-phosphate</text>
        <dbReference type="Rhea" id="RHEA:14657"/>
        <dbReference type="ChEBI" id="CHEBI:58121"/>
        <dbReference type="ChEBI" id="CHEBI:58273"/>
        <dbReference type="EC" id="5.3.1.6"/>
    </reaction>
</comment>
<dbReference type="AlphaFoldDB" id="A0AAN9EVD0"/>
<feature type="compositionally biased region" description="Low complexity" evidence="6">
    <location>
        <begin position="1"/>
        <end position="30"/>
    </location>
</feature>
<dbReference type="Pfam" id="PF06026">
    <property type="entry name" value="Rib_5-P_isom_A"/>
    <property type="match status" value="1"/>
</dbReference>
<dbReference type="PANTHER" id="PTHR43748">
    <property type="entry name" value="RIBOSE-5-PHOSPHATE ISOMERASE 3, CHLOROPLASTIC-RELATED"/>
    <property type="match status" value="1"/>
</dbReference>
<gene>
    <name evidence="7" type="ORF">RJT34_32076</name>
</gene>
<evidence type="ECO:0000256" key="1">
    <source>
        <dbReference type="ARBA" id="ARBA00001713"/>
    </source>
</evidence>
<dbReference type="Gene3D" id="3.40.50.1360">
    <property type="match status" value="1"/>
</dbReference>
<dbReference type="InterPro" id="IPR004788">
    <property type="entry name" value="Ribose5P_isomerase_type_A"/>
</dbReference>
<keyword evidence="5" id="KW-0413">Isomerase</keyword>
<evidence type="ECO:0000256" key="6">
    <source>
        <dbReference type="SAM" id="MobiDB-lite"/>
    </source>
</evidence>
<dbReference type="GO" id="GO:0009052">
    <property type="term" value="P:pentose-phosphate shunt, non-oxidative branch"/>
    <property type="evidence" value="ECO:0007669"/>
    <property type="project" value="InterPro"/>
</dbReference>
<sequence length="93" mass="9914">MFVPSLPSSSPSSTASSPPANSPTLSASPTLNDEEQACSFGIPLSVLDDHPRLDLTIDDADKVDPYLNVVTGRDGALVHEKMVKDTCDKDKRT</sequence>
<dbReference type="EMBL" id="JAYKXN010000008">
    <property type="protein sequence ID" value="KAK7264467.1"/>
    <property type="molecule type" value="Genomic_DNA"/>
</dbReference>
<feature type="region of interest" description="Disordered" evidence="6">
    <location>
        <begin position="1"/>
        <end position="34"/>
    </location>
</feature>
<organism evidence="7 8">
    <name type="scientific">Clitoria ternatea</name>
    <name type="common">Butterfly pea</name>
    <dbReference type="NCBI Taxonomy" id="43366"/>
    <lineage>
        <taxon>Eukaryota</taxon>
        <taxon>Viridiplantae</taxon>
        <taxon>Streptophyta</taxon>
        <taxon>Embryophyta</taxon>
        <taxon>Tracheophyta</taxon>
        <taxon>Spermatophyta</taxon>
        <taxon>Magnoliopsida</taxon>
        <taxon>eudicotyledons</taxon>
        <taxon>Gunneridae</taxon>
        <taxon>Pentapetalae</taxon>
        <taxon>rosids</taxon>
        <taxon>fabids</taxon>
        <taxon>Fabales</taxon>
        <taxon>Fabaceae</taxon>
        <taxon>Papilionoideae</taxon>
        <taxon>50 kb inversion clade</taxon>
        <taxon>NPAAA clade</taxon>
        <taxon>indigoferoid/millettioid clade</taxon>
        <taxon>Phaseoleae</taxon>
        <taxon>Clitoria</taxon>
    </lineage>
</organism>
<comment type="caution">
    <text evidence="7">The sequence shown here is derived from an EMBL/GenBank/DDBJ whole genome shotgun (WGS) entry which is preliminary data.</text>
</comment>
<accession>A0AAN9EVD0</accession>
<evidence type="ECO:0000256" key="5">
    <source>
        <dbReference type="ARBA" id="ARBA00023235"/>
    </source>
</evidence>
<dbReference type="SUPFAM" id="SSF100950">
    <property type="entry name" value="NagB/RpiA/CoA transferase-like"/>
    <property type="match status" value="1"/>
</dbReference>
<dbReference type="PANTHER" id="PTHR43748:SF3">
    <property type="entry name" value="RIBOSE-5-PHOSPHATE ISOMERASE 3, CHLOROPLASTIC-RELATED"/>
    <property type="match status" value="1"/>
</dbReference>
<comment type="pathway">
    <text evidence="2">Carbohydrate degradation; pentose phosphate pathway; D-ribose 5-phosphate from D-ribulose 5-phosphate (non-oxidative stage): step 1/1.</text>
</comment>
<evidence type="ECO:0000313" key="7">
    <source>
        <dbReference type="EMBL" id="KAK7264467.1"/>
    </source>
</evidence>
<proteinExistence type="inferred from homology"/>
<reference evidence="7 8" key="1">
    <citation type="submission" date="2024-01" db="EMBL/GenBank/DDBJ databases">
        <title>The genomes of 5 underutilized Papilionoideae crops provide insights into root nodulation and disease resistance.</title>
        <authorList>
            <person name="Yuan L."/>
        </authorList>
    </citation>
    <scope>NUCLEOTIDE SEQUENCE [LARGE SCALE GENOMIC DNA]</scope>
    <source>
        <strain evidence="7">LY-2023</strain>
        <tissue evidence="7">Leaf</tissue>
    </source>
</reference>
<dbReference type="Proteomes" id="UP001359559">
    <property type="component" value="Unassembled WGS sequence"/>
</dbReference>
<name>A0AAN9EVD0_CLITE</name>
<protein>
    <recommendedName>
        <fullName evidence="4">ribose-5-phosphate isomerase</fullName>
        <ecNumber evidence="4">5.3.1.6</ecNumber>
    </recommendedName>
</protein>
<comment type="similarity">
    <text evidence="3">Belongs to the ribose 5-phosphate isomerase family.</text>
</comment>
<dbReference type="GO" id="GO:0004751">
    <property type="term" value="F:ribose-5-phosphate isomerase activity"/>
    <property type="evidence" value="ECO:0007669"/>
    <property type="project" value="UniProtKB-EC"/>
</dbReference>
<evidence type="ECO:0000256" key="2">
    <source>
        <dbReference type="ARBA" id="ARBA00004988"/>
    </source>
</evidence>
<dbReference type="InterPro" id="IPR050262">
    <property type="entry name" value="Ribose-5P_isomerase"/>
</dbReference>